<keyword evidence="2" id="KW-0902">Two-component regulatory system</keyword>
<dbReference type="InterPro" id="IPR001789">
    <property type="entry name" value="Sig_transdc_resp-reg_receiver"/>
</dbReference>
<evidence type="ECO:0000256" key="1">
    <source>
        <dbReference type="ARBA" id="ARBA00004123"/>
    </source>
</evidence>
<evidence type="ECO:0000256" key="5">
    <source>
        <dbReference type="ARBA" id="ARBA00023242"/>
    </source>
</evidence>
<gene>
    <name evidence="9" type="ORF">M0R45_002691</name>
</gene>
<dbReference type="GO" id="GO:0005634">
    <property type="term" value="C:nucleus"/>
    <property type="evidence" value="ECO:0007669"/>
    <property type="project" value="UniProtKB-SubCell"/>
</dbReference>
<dbReference type="AlphaFoldDB" id="A0AAW1VMF0"/>
<comment type="caution">
    <text evidence="6">Lacks conserved residue(s) required for the propagation of feature annotation.</text>
</comment>
<dbReference type="GO" id="GO:0009736">
    <property type="term" value="P:cytokinin-activated signaling pathway"/>
    <property type="evidence" value="ECO:0007669"/>
    <property type="project" value="InterPro"/>
</dbReference>
<dbReference type="GO" id="GO:0000160">
    <property type="term" value="P:phosphorelay signal transduction system"/>
    <property type="evidence" value="ECO:0007669"/>
    <property type="project" value="UniProtKB-KW"/>
</dbReference>
<keyword evidence="10" id="KW-1185">Reference proteome</keyword>
<keyword evidence="4" id="KW-0804">Transcription</keyword>
<feature type="region of interest" description="Disordered" evidence="7">
    <location>
        <begin position="157"/>
        <end position="181"/>
    </location>
</feature>
<feature type="compositionally biased region" description="Basic and acidic residues" evidence="7">
    <location>
        <begin position="171"/>
        <end position="181"/>
    </location>
</feature>
<proteinExistence type="predicted"/>
<evidence type="ECO:0000313" key="10">
    <source>
        <dbReference type="Proteomes" id="UP001457282"/>
    </source>
</evidence>
<evidence type="ECO:0000256" key="3">
    <source>
        <dbReference type="ARBA" id="ARBA00023015"/>
    </source>
</evidence>
<dbReference type="SUPFAM" id="SSF46689">
    <property type="entry name" value="Homeodomain-like"/>
    <property type="match status" value="1"/>
</dbReference>
<dbReference type="InterPro" id="IPR001005">
    <property type="entry name" value="SANT/Myb"/>
</dbReference>
<evidence type="ECO:0000256" key="6">
    <source>
        <dbReference type="PROSITE-ProRule" id="PRU00169"/>
    </source>
</evidence>
<reference evidence="9 10" key="1">
    <citation type="journal article" date="2023" name="G3 (Bethesda)">
        <title>A chromosome-length genome assembly and annotation of blackberry (Rubus argutus, cv. 'Hillquist').</title>
        <authorList>
            <person name="Bruna T."/>
            <person name="Aryal R."/>
            <person name="Dudchenko O."/>
            <person name="Sargent D.J."/>
            <person name="Mead D."/>
            <person name="Buti M."/>
            <person name="Cavallini A."/>
            <person name="Hytonen T."/>
            <person name="Andres J."/>
            <person name="Pham M."/>
            <person name="Weisz D."/>
            <person name="Mascagni F."/>
            <person name="Usai G."/>
            <person name="Natali L."/>
            <person name="Bassil N."/>
            <person name="Fernandez G.E."/>
            <person name="Lomsadze A."/>
            <person name="Armour M."/>
            <person name="Olukolu B."/>
            <person name="Poorten T."/>
            <person name="Britton C."/>
            <person name="Davik J."/>
            <person name="Ashrafi H."/>
            <person name="Aiden E.L."/>
            <person name="Borodovsky M."/>
            <person name="Worthington M."/>
        </authorList>
    </citation>
    <scope>NUCLEOTIDE SEQUENCE [LARGE SCALE GENOMIC DNA]</scope>
    <source>
        <strain evidence="9">PI 553951</strain>
    </source>
</reference>
<evidence type="ECO:0000259" key="8">
    <source>
        <dbReference type="PROSITE" id="PS50110"/>
    </source>
</evidence>
<comment type="caution">
    <text evidence="9">The sequence shown here is derived from an EMBL/GenBank/DDBJ whole genome shotgun (WGS) entry which is preliminary data.</text>
</comment>
<accession>A0AAW1VMF0</accession>
<keyword evidence="3" id="KW-0805">Transcription regulation</keyword>
<dbReference type="FunFam" id="1.10.10.60:FF:000007">
    <property type="entry name" value="Two-component response regulator"/>
    <property type="match status" value="1"/>
</dbReference>
<dbReference type="SMART" id="SM00448">
    <property type="entry name" value="REC"/>
    <property type="match status" value="1"/>
</dbReference>
<sequence>MSDEMAISVESMKTSRPKPAEGFSVLVVDGDSAYLAMLSRILCSLGYRVLTAKRGSEALHIAQEKEDDIHVVLTGVHLPDMNKYELLEKMRTVSNLPVVIMSDDDDVNTMLDCLFKGAVFFFVEPLTMSSLKNLWQFAFTKRNAVIDMTKKESNVHVESQAEIPNAKRKRSEGMDKYEERDSTALKKPRIIWTTELHHRFLRAVRLLGIDDARPKKILQHMNVPGLRKRSVSSHLQKYRLSLRREHAAVEKKRIRDSKLANSQSYQSSSTFNLQGGISQFPNMYHTSTTDQPELRSHFPEDLRSQMSTRPAFGSADISIHVDSSSDETSNNKYGQQIPSNQLDYAYFNGENFATESSNKKDLAADFGYVESFYKEDSFHDQNKNFSSVNAYGQQNLTDFEVLLHSPIQQEEQQLPSPLELMPSPTPQEQEENGIFGLLEPTILLSPLLISQEQEKHETFGFERAESDELFHFAEEGTTQLFHDVDFNDIC</sequence>
<dbReference type="InterPro" id="IPR011006">
    <property type="entry name" value="CheY-like_superfamily"/>
</dbReference>
<dbReference type="Pfam" id="PF00072">
    <property type="entry name" value="Response_reg"/>
    <property type="match status" value="1"/>
</dbReference>
<dbReference type="Pfam" id="PF00249">
    <property type="entry name" value="Myb_DNA-binding"/>
    <property type="match status" value="1"/>
</dbReference>
<feature type="domain" description="Response regulatory" evidence="8">
    <location>
        <begin position="24"/>
        <end position="139"/>
    </location>
</feature>
<dbReference type="GO" id="GO:0003677">
    <property type="term" value="F:DNA binding"/>
    <property type="evidence" value="ECO:0007669"/>
    <property type="project" value="InterPro"/>
</dbReference>
<evidence type="ECO:0000313" key="9">
    <source>
        <dbReference type="EMBL" id="KAK9906243.1"/>
    </source>
</evidence>
<evidence type="ECO:0000256" key="2">
    <source>
        <dbReference type="ARBA" id="ARBA00023012"/>
    </source>
</evidence>
<dbReference type="PROSITE" id="PS50110">
    <property type="entry name" value="RESPONSE_REGULATORY"/>
    <property type="match status" value="1"/>
</dbReference>
<organism evidence="9 10">
    <name type="scientific">Rubus argutus</name>
    <name type="common">Southern blackberry</name>
    <dbReference type="NCBI Taxonomy" id="59490"/>
    <lineage>
        <taxon>Eukaryota</taxon>
        <taxon>Viridiplantae</taxon>
        <taxon>Streptophyta</taxon>
        <taxon>Embryophyta</taxon>
        <taxon>Tracheophyta</taxon>
        <taxon>Spermatophyta</taxon>
        <taxon>Magnoliopsida</taxon>
        <taxon>eudicotyledons</taxon>
        <taxon>Gunneridae</taxon>
        <taxon>Pentapetalae</taxon>
        <taxon>rosids</taxon>
        <taxon>fabids</taxon>
        <taxon>Rosales</taxon>
        <taxon>Rosaceae</taxon>
        <taxon>Rosoideae</taxon>
        <taxon>Rosoideae incertae sedis</taxon>
        <taxon>Rubus</taxon>
    </lineage>
</organism>
<dbReference type="CDD" id="cd17584">
    <property type="entry name" value="REC_typeB_ARR-like"/>
    <property type="match status" value="1"/>
</dbReference>
<keyword evidence="5" id="KW-0539">Nucleus</keyword>
<dbReference type="Proteomes" id="UP001457282">
    <property type="component" value="Unassembled WGS sequence"/>
</dbReference>
<dbReference type="NCBIfam" id="TIGR01557">
    <property type="entry name" value="myb_SHAQKYF"/>
    <property type="match status" value="1"/>
</dbReference>
<evidence type="ECO:0000256" key="4">
    <source>
        <dbReference type="ARBA" id="ARBA00023163"/>
    </source>
</evidence>
<name>A0AAW1VMF0_RUBAR</name>
<dbReference type="Gene3D" id="3.40.50.2300">
    <property type="match status" value="1"/>
</dbReference>
<dbReference type="Gene3D" id="1.10.10.60">
    <property type="entry name" value="Homeodomain-like"/>
    <property type="match status" value="1"/>
</dbReference>
<protein>
    <recommendedName>
        <fullName evidence="8">Response regulatory domain-containing protein</fullName>
    </recommendedName>
</protein>
<dbReference type="PANTHER" id="PTHR43874:SF58">
    <property type="entry name" value="TWO-COMPONENT RESPONSE REGULATOR-LIKE APRR8-RELATED"/>
    <property type="match status" value="1"/>
</dbReference>
<dbReference type="InterPro" id="IPR009057">
    <property type="entry name" value="Homeodomain-like_sf"/>
</dbReference>
<dbReference type="PANTHER" id="PTHR43874">
    <property type="entry name" value="TWO-COMPONENT RESPONSE REGULATOR"/>
    <property type="match status" value="1"/>
</dbReference>
<evidence type="ECO:0000256" key="7">
    <source>
        <dbReference type="SAM" id="MobiDB-lite"/>
    </source>
</evidence>
<dbReference type="InterPro" id="IPR006447">
    <property type="entry name" value="Myb_dom_plants"/>
</dbReference>
<comment type="subcellular location">
    <subcellularLocation>
        <location evidence="1">Nucleus</location>
    </subcellularLocation>
</comment>
<dbReference type="EMBL" id="JBEDUW010000073">
    <property type="protein sequence ID" value="KAK9906243.1"/>
    <property type="molecule type" value="Genomic_DNA"/>
</dbReference>
<dbReference type="InterPro" id="IPR045279">
    <property type="entry name" value="ARR-like"/>
</dbReference>
<dbReference type="SUPFAM" id="SSF52172">
    <property type="entry name" value="CheY-like"/>
    <property type="match status" value="1"/>
</dbReference>